<dbReference type="PANTHER" id="PTHR32089">
    <property type="entry name" value="METHYL-ACCEPTING CHEMOTAXIS PROTEIN MCPB"/>
    <property type="match status" value="1"/>
</dbReference>
<dbReference type="GO" id="GO:0007165">
    <property type="term" value="P:signal transduction"/>
    <property type="evidence" value="ECO:0007669"/>
    <property type="project" value="UniProtKB-KW"/>
</dbReference>
<evidence type="ECO:0000256" key="6">
    <source>
        <dbReference type="ARBA" id="ARBA00023224"/>
    </source>
</evidence>
<dbReference type="EMBL" id="NVSR01000116">
    <property type="protein sequence ID" value="PCI25185.1"/>
    <property type="molecule type" value="Genomic_DNA"/>
</dbReference>
<evidence type="ECO:0000256" key="3">
    <source>
        <dbReference type="ARBA" id="ARBA00022692"/>
    </source>
</evidence>
<keyword evidence="4 9" id="KW-1133">Transmembrane helix</keyword>
<dbReference type="PANTHER" id="PTHR32089:SF112">
    <property type="entry name" value="LYSOZYME-LIKE PROTEIN-RELATED"/>
    <property type="match status" value="1"/>
</dbReference>
<evidence type="ECO:0000256" key="8">
    <source>
        <dbReference type="PROSITE-ProRule" id="PRU00284"/>
    </source>
</evidence>
<evidence type="ECO:0000313" key="12">
    <source>
        <dbReference type="EMBL" id="PCI25185.1"/>
    </source>
</evidence>
<organism evidence="12 13">
    <name type="scientific">SAR324 cluster bacterium</name>
    <dbReference type="NCBI Taxonomy" id="2024889"/>
    <lineage>
        <taxon>Bacteria</taxon>
        <taxon>Deltaproteobacteria</taxon>
        <taxon>SAR324 cluster</taxon>
    </lineage>
</organism>
<keyword evidence="6 8" id="KW-0807">Transducer</keyword>
<keyword evidence="2" id="KW-1003">Cell membrane</keyword>
<evidence type="ECO:0000256" key="1">
    <source>
        <dbReference type="ARBA" id="ARBA00004651"/>
    </source>
</evidence>
<evidence type="ECO:0000313" key="13">
    <source>
        <dbReference type="Proteomes" id="UP000218113"/>
    </source>
</evidence>
<dbReference type="Proteomes" id="UP000218113">
    <property type="component" value="Unassembled WGS sequence"/>
</dbReference>
<feature type="domain" description="Methyl-accepting transducer" evidence="10">
    <location>
        <begin position="529"/>
        <end position="786"/>
    </location>
</feature>
<name>A0A2A4SWC6_9DELT</name>
<dbReference type="Gene3D" id="3.30.450.20">
    <property type="entry name" value="PAS domain"/>
    <property type="match status" value="2"/>
</dbReference>
<dbReference type="Pfam" id="PF08269">
    <property type="entry name" value="dCache_2"/>
    <property type="match status" value="1"/>
</dbReference>
<dbReference type="InterPro" id="IPR033480">
    <property type="entry name" value="sCache_2"/>
</dbReference>
<evidence type="ECO:0000256" key="4">
    <source>
        <dbReference type="ARBA" id="ARBA00022989"/>
    </source>
</evidence>
<dbReference type="GO" id="GO:0005886">
    <property type="term" value="C:plasma membrane"/>
    <property type="evidence" value="ECO:0007669"/>
    <property type="project" value="UniProtKB-SubCell"/>
</dbReference>
<dbReference type="SMART" id="SM00304">
    <property type="entry name" value="HAMP"/>
    <property type="match status" value="2"/>
</dbReference>
<evidence type="ECO:0000259" key="11">
    <source>
        <dbReference type="PROSITE" id="PS50885"/>
    </source>
</evidence>
<dbReference type="Gene3D" id="6.10.340.10">
    <property type="match status" value="1"/>
</dbReference>
<comment type="caution">
    <text evidence="12">The sequence shown here is derived from an EMBL/GenBank/DDBJ whole genome shotgun (WGS) entry which is preliminary data.</text>
</comment>
<evidence type="ECO:0000256" key="9">
    <source>
        <dbReference type="SAM" id="Phobius"/>
    </source>
</evidence>
<dbReference type="SMART" id="SM00283">
    <property type="entry name" value="MA"/>
    <property type="match status" value="1"/>
</dbReference>
<feature type="transmembrane region" description="Helical" evidence="9">
    <location>
        <begin position="6"/>
        <end position="28"/>
    </location>
</feature>
<proteinExistence type="inferred from homology"/>
<dbReference type="InterPro" id="IPR004010">
    <property type="entry name" value="Double_Cache_2"/>
</dbReference>
<evidence type="ECO:0000256" key="7">
    <source>
        <dbReference type="ARBA" id="ARBA00029447"/>
    </source>
</evidence>
<sequence>MSFKLKVFLIAIVPLLLLGAIIISYLSWSIETEGTKRIALYKEHLIQERKTTLKAHTQIAYGALEKLYDDSRPETIGKILRKRGDEFHKTLTRYYNQQKKTLKGKALRQALMDYVKIYRYNDDIGYFWINDFKPKVIMHPIAPQLDGQFVGNYKDPKGTYLFREFVKVSRKAGRGVVRYEWPNPKTGKVEEKISYVFVFKPFNWIIGTGEYFSVLQKDLQQEAKSLLRKMRYGKNGYFWINDFNPVVIMHPTNPSLEGKSVGQMVDPNGIYYFQKFVEVAKNQGEGFVDYSYYGRNNKKGEDTAQPKMSFIKALKQWEWIIGTGIYLGDIEDLVSLEKEKVRAEIQRITLRVAAIILGLILCFIFITSYVLKHSINKPIQAITLFLSDLSIGQLPQPLNFKSKDELGKIATALDHYISHLRQKVEVAQSVSKGDLSARVELASDKDVLGIAVRDMVAQLSEKAAIAESVAAGDLSQEIQLTSKKDVLGIAFLNMNRDLNKIFHKLSHNSDALATSSSGLTNVSNHMANASEEVRTQTETIAASAEQMSINITAMAASTEEMSINSRSIAGTSQNMAQDMGTIEQAVKKINNSIQDVTEKAVHTSQISKQVQQLSHSASSAMVGLNGATREIGKVTKIIWEIAEQTNMLALNATIESASAGMAGKGFAVVANEIKELAKQTSYAINEIGSKISGIEEHSEGASIAITQVTEIIDSMSESSNAIVQQTASQKLAAHGIAESVKKSNEGVREIARLIDELSMNAQGVAMSSSELAVGTEEISKNILEISGATRENAKGSTQIHSESKELSQLAEDLREIVQHFKLSPPS</sequence>
<reference evidence="13" key="1">
    <citation type="submission" date="2017-08" db="EMBL/GenBank/DDBJ databases">
        <title>A dynamic microbial community with high functional redundancy inhabits the cold, oxic subseafloor aquifer.</title>
        <authorList>
            <person name="Tully B.J."/>
            <person name="Wheat C.G."/>
            <person name="Glazer B.T."/>
            <person name="Huber J.A."/>
        </authorList>
    </citation>
    <scope>NUCLEOTIDE SEQUENCE [LARGE SCALE GENOMIC DNA]</scope>
</reference>
<protein>
    <recommendedName>
        <fullName evidence="14">Chemotaxis protein</fullName>
    </recommendedName>
</protein>
<gene>
    <name evidence="12" type="ORF">COB67_10985</name>
</gene>
<keyword evidence="5 9" id="KW-0472">Membrane</keyword>
<dbReference type="InterPro" id="IPR003660">
    <property type="entry name" value="HAMP_dom"/>
</dbReference>
<dbReference type="Pfam" id="PF00672">
    <property type="entry name" value="HAMP"/>
    <property type="match status" value="1"/>
</dbReference>
<feature type="domain" description="HAMP" evidence="11">
    <location>
        <begin position="373"/>
        <end position="425"/>
    </location>
</feature>
<accession>A0A2A4SWC6</accession>
<dbReference type="SMART" id="SM01049">
    <property type="entry name" value="Cache_2"/>
    <property type="match status" value="2"/>
</dbReference>
<comment type="similarity">
    <text evidence="7">Belongs to the methyl-accepting chemotaxis (MCP) protein family.</text>
</comment>
<evidence type="ECO:0000256" key="2">
    <source>
        <dbReference type="ARBA" id="ARBA00022475"/>
    </source>
</evidence>
<feature type="transmembrane region" description="Helical" evidence="9">
    <location>
        <begin position="348"/>
        <end position="371"/>
    </location>
</feature>
<dbReference type="Pfam" id="PF00015">
    <property type="entry name" value="MCPsignal"/>
    <property type="match status" value="1"/>
</dbReference>
<dbReference type="CDD" id="cd06225">
    <property type="entry name" value="HAMP"/>
    <property type="match status" value="2"/>
</dbReference>
<dbReference type="SUPFAM" id="SSF58104">
    <property type="entry name" value="Methyl-accepting chemotaxis protein (MCP) signaling domain"/>
    <property type="match status" value="1"/>
</dbReference>
<dbReference type="PROSITE" id="PS50885">
    <property type="entry name" value="HAMP"/>
    <property type="match status" value="1"/>
</dbReference>
<evidence type="ECO:0000259" key="10">
    <source>
        <dbReference type="PROSITE" id="PS50111"/>
    </source>
</evidence>
<dbReference type="AlphaFoldDB" id="A0A2A4SWC6"/>
<comment type="subcellular location">
    <subcellularLocation>
        <location evidence="1">Cell membrane</location>
        <topology evidence="1">Multi-pass membrane protein</topology>
    </subcellularLocation>
</comment>
<evidence type="ECO:0008006" key="14">
    <source>
        <dbReference type="Google" id="ProtNLM"/>
    </source>
</evidence>
<dbReference type="Gene3D" id="1.10.287.950">
    <property type="entry name" value="Methyl-accepting chemotaxis protein"/>
    <property type="match status" value="1"/>
</dbReference>
<dbReference type="PROSITE" id="PS50111">
    <property type="entry name" value="CHEMOTAXIS_TRANSDUC_2"/>
    <property type="match status" value="1"/>
</dbReference>
<dbReference type="InterPro" id="IPR004089">
    <property type="entry name" value="MCPsignal_dom"/>
</dbReference>
<keyword evidence="3 9" id="KW-0812">Transmembrane</keyword>
<evidence type="ECO:0000256" key="5">
    <source>
        <dbReference type="ARBA" id="ARBA00023136"/>
    </source>
</evidence>